<evidence type="ECO:0000313" key="3">
    <source>
        <dbReference type="EMBL" id="MBC2768758.1"/>
    </source>
</evidence>
<sequence length="152" mass="16406">MKTSVKEQQDTNGTPHSNSERAPGQVEQGSQSDAVALSKTDELESPAPQTGTQHEPDPVPEPVPEPAPPLLTWSAQAGMTLSEMLSNWGADQGWIVRWASESDYRIEAPFSIQAPDFLAAASHVFNAYRDAGRSFNVTAYANQVLVVKAPTD</sequence>
<dbReference type="Proteomes" id="UP000545386">
    <property type="component" value="Unassembled WGS sequence"/>
</dbReference>
<dbReference type="InterPro" id="IPR018927">
    <property type="entry name" value="Pilus_synth_Q_C"/>
</dbReference>
<evidence type="ECO:0000259" key="2">
    <source>
        <dbReference type="Pfam" id="PF10671"/>
    </source>
</evidence>
<protein>
    <submittedName>
        <fullName evidence="3">TcpQ domain-containing protein</fullName>
    </submittedName>
</protein>
<evidence type="ECO:0000256" key="1">
    <source>
        <dbReference type="SAM" id="MobiDB-lite"/>
    </source>
</evidence>
<feature type="region of interest" description="Disordered" evidence="1">
    <location>
        <begin position="1"/>
        <end position="71"/>
    </location>
</feature>
<gene>
    <name evidence="3" type="ORF">GTU67_02380</name>
</gene>
<reference evidence="3 4" key="1">
    <citation type="submission" date="2020-08" db="EMBL/GenBank/DDBJ databases">
        <title>Paraeoetvoesia sp. YC-7-48 draft genome sequence.</title>
        <authorList>
            <person name="Yao L."/>
        </authorList>
    </citation>
    <scope>NUCLEOTIDE SEQUENCE [LARGE SCALE GENOMIC DNA]</scope>
    <source>
        <strain evidence="4">YC-7-48</strain>
    </source>
</reference>
<dbReference type="Gene3D" id="3.55.50.70">
    <property type="match status" value="1"/>
</dbReference>
<feature type="domain" description="Toxin co-regulated pilus biosynthesis protein Q C-terminal" evidence="2">
    <location>
        <begin position="72"/>
        <end position="148"/>
    </location>
</feature>
<feature type="compositionally biased region" description="Pro residues" evidence="1">
    <location>
        <begin position="59"/>
        <end position="69"/>
    </location>
</feature>
<accession>A0A842HMH2</accession>
<dbReference type="Pfam" id="PF10671">
    <property type="entry name" value="TcpQ"/>
    <property type="match status" value="1"/>
</dbReference>
<organism evidence="3 4">
    <name type="scientific">Pusillimonas minor</name>
    <dbReference type="NCBI Taxonomy" id="2697024"/>
    <lineage>
        <taxon>Bacteria</taxon>
        <taxon>Pseudomonadati</taxon>
        <taxon>Pseudomonadota</taxon>
        <taxon>Betaproteobacteria</taxon>
        <taxon>Burkholderiales</taxon>
        <taxon>Alcaligenaceae</taxon>
        <taxon>Pusillimonas</taxon>
    </lineage>
</organism>
<proteinExistence type="predicted"/>
<keyword evidence="4" id="KW-1185">Reference proteome</keyword>
<dbReference type="RefSeq" id="WP_185778568.1">
    <property type="nucleotide sequence ID" value="NZ_JACJUU010000001.1"/>
</dbReference>
<evidence type="ECO:0000313" key="4">
    <source>
        <dbReference type="Proteomes" id="UP000545386"/>
    </source>
</evidence>
<dbReference type="EMBL" id="JACJUU010000001">
    <property type="protein sequence ID" value="MBC2768758.1"/>
    <property type="molecule type" value="Genomic_DNA"/>
</dbReference>
<comment type="caution">
    <text evidence="3">The sequence shown here is derived from an EMBL/GenBank/DDBJ whole genome shotgun (WGS) entry which is preliminary data.</text>
</comment>
<dbReference type="AlphaFoldDB" id="A0A842HMH2"/>
<name>A0A842HMH2_9BURK</name>